<keyword evidence="1" id="KW-0812">Transmembrane</keyword>
<keyword evidence="1" id="KW-0472">Membrane</keyword>
<evidence type="ECO:0000313" key="3">
    <source>
        <dbReference type="WBParaSite" id="Hba_13764"/>
    </source>
</evidence>
<dbReference type="WBParaSite" id="Hba_13764">
    <property type="protein sequence ID" value="Hba_13764"/>
    <property type="gene ID" value="Hba_13764"/>
</dbReference>
<organism evidence="2 3">
    <name type="scientific">Heterorhabditis bacteriophora</name>
    <name type="common">Entomopathogenic nematode worm</name>
    <dbReference type="NCBI Taxonomy" id="37862"/>
    <lineage>
        <taxon>Eukaryota</taxon>
        <taxon>Metazoa</taxon>
        <taxon>Ecdysozoa</taxon>
        <taxon>Nematoda</taxon>
        <taxon>Chromadorea</taxon>
        <taxon>Rhabditida</taxon>
        <taxon>Rhabditina</taxon>
        <taxon>Rhabditomorpha</taxon>
        <taxon>Strongyloidea</taxon>
        <taxon>Heterorhabditidae</taxon>
        <taxon>Heterorhabditis</taxon>
    </lineage>
</organism>
<protein>
    <submittedName>
        <fullName evidence="3">Uncharacterized protein</fullName>
    </submittedName>
</protein>
<accession>A0A1I7X855</accession>
<evidence type="ECO:0000313" key="2">
    <source>
        <dbReference type="Proteomes" id="UP000095283"/>
    </source>
</evidence>
<proteinExistence type="predicted"/>
<reference evidence="3" key="1">
    <citation type="submission" date="2016-11" db="UniProtKB">
        <authorList>
            <consortium name="WormBaseParasite"/>
        </authorList>
    </citation>
    <scope>IDENTIFICATION</scope>
</reference>
<dbReference type="AlphaFoldDB" id="A0A1I7X855"/>
<name>A0A1I7X855_HETBA</name>
<evidence type="ECO:0000256" key="1">
    <source>
        <dbReference type="SAM" id="Phobius"/>
    </source>
</evidence>
<keyword evidence="1" id="KW-1133">Transmembrane helix</keyword>
<feature type="transmembrane region" description="Helical" evidence="1">
    <location>
        <begin position="49"/>
        <end position="76"/>
    </location>
</feature>
<sequence>MCLLFQMYGAYVMRTAITAEECRPRPYIKSCEYPQLYSRPCNRSERSSLFLLYIHFILLCTYIVSTVTRFVVHFLFIVNKGLVHANTHIYCIHNLQLILLNNSQKLIFIILDTQMSIVTLSNLGCLTNIEPFFCMRRYFVNNKVFRSKRLFRKEKITMLYSFTSISTTMRCPFRTFTWESALRICITRMVLKTVKSVFNRINTNASSSTLLQNKYKTSVTIRTTQLIRYIIFFFLELHLEI</sequence>
<keyword evidence="2" id="KW-1185">Reference proteome</keyword>
<dbReference type="Proteomes" id="UP000095283">
    <property type="component" value="Unplaced"/>
</dbReference>